<feature type="transmembrane region" description="Helical" evidence="1">
    <location>
        <begin position="6"/>
        <end position="23"/>
    </location>
</feature>
<name>A0A1N6H1L2_9FLAO</name>
<proteinExistence type="predicted"/>
<dbReference type="Proteomes" id="UP000184782">
    <property type="component" value="Unassembled WGS sequence"/>
</dbReference>
<keyword evidence="1" id="KW-0812">Transmembrane</keyword>
<accession>A0A1N6H1L2</accession>
<protein>
    <submittedName>
        <fullName evidence="2">Uncharacterized protein</fullName>
    </submittedName>
</protein>
<gene>
    <name evidence="2" type="ORF">SAMN05421769_2114</name>
</gene>
<feature type="transmembrane region" description="Helical" evidence="1">
    <location>
        <begin position="76"/>
        <end position="94"/>
    </location>
</feature>
<evidence type="ECO:0000256" key="1">
    <source>
        <dbReference type="SAM" id="Phobius"/>
    </source>
</evidence>
<sequence length="113" mass="13440">MKLIILITLVFTNFVSLQFVHTIKQPHPRLIYNLKIYTMKRKLLNIFTISAIITTISFLMDGDVKEPSMTMRFTEFFAMMTMLFLVISAIYLPINSFTKKLQRKKQNYFFMII</sequence>
<evidence type="ECO:0000313" key="2">
    <source>
        <dbReference type="EMBL" id="SIO13575.1"/>
    </source>
</evidence>
<organism evidence="2 3">
    <name type="scientific">Chryseobacterium scophthalmum</name>
    <dbReference type="NCBI Taxonomy" id="59733"/>
    <lineage>
        <taxon>Bacteria</taxon>
        <taxon>Pseudomonadati</taxon>
        <taxon>Bacteroidota</taxon>
        <taxon>Flavobacteriia</taxon>
        <taxon>Flavobacteriales</taxon>
        <taxon>Weeksellaceae</taxon>
        <taxon>Chryseobacterium group</taxon>
        <taxon>Chryseobacterium</taxon>
    </lineage>
</organism>
<dbReference type="AlphaFoldDB" id="A0A1N6H1L2"/>
<keyword evidence="1" id="KW-0472">Membrane</keyword>
<feature type="transmembrane region" description="Helical" evidence="1">
    <location>
        <begin position="43"/>
        <end position="60"/>
    </location>
</feature>
<keyword evidence="3" id="KW-1185">Reference proteome</keyword>
<evidence type="ECO:0000313" key="3">
    <source>
        <dbReference type="Proteomes" id="UP000184782"/>
    </source>
</evidence>
<reference evidence="3" key="1">
    <citation type="submission" date="2016-12" db="EMBL/GenBank/DDBJ databases">
        <authorList>
            <person name="Varghese N."/>
            <person name="Submissions S."/>
        </authorList>
    </citation>
    <scope>NUCLEOTIDE SEQUENCE [LARGE SCALE GENOMIC DNA]</scope>
    <source>
        <strain evidence="3">DSM 16779</strain>
    </source>
</reference>
<keyword evidence="1" id="KW-1133">Transmembrane helix</keyword>
<dbReference type="EMBL" id="FSRQ01000002">
    <property type="protein sequence ID" value="SIO13575.1"/>
    <property type="molecule type" value="Genomic_DNA"/>
</dbReference>
<dbReference type="STRING" id="59733.SAMN05421769_2114"/>